<dbReference type="SUPFAM" id="SSF56112">
    <property type="entry name" value="Protein kinase-like (PK-like)"/>
    <property type="match status" value="1"/>
</dbReference>
<dbReference type="RefSeq" id="WP_103562584.1">
    <property type="nucleotide sequence ID" value="NZ_MTBP01000001.1"/>
</dbReference>
<feature type="domain" description="Protein kinase" evidence="6">
    <location>
        <begin position="19"/>
        <end position="279"/>
    </location>
</feature>
<evidence type="ECO:0000256" key="5">
    <source>
        <dbReference type="ARBA" id="ARBA00022840"/>
    </source>
</evidence>
<keyword evidence="5" id="KW-0067">ATP-binding</keyword>
<evidence type="ECO:0000256" key="2">
    <source>
        <dbReference type="ARBA" id="ARBA00022679"/>
    </source>
</evidence>
<organism evidence="7 8">
    <name type="scientific">Actinomadura rubteroloni</name>
    <dbReference type="NCBI Taxonomy" id="1926885"/>
    <lineage>
        <taxon>Bacteria</taxon>
        <taxon>Bacillati</taxon>
        <taxon>Actinomycetota</taxon>
        <taxon>Actinomycetes</taxon>
        <taxon>Streptosporangiales</taxon>
        <taxon>Thermomonosporaceae</taxon>
        <taxon>Actinomadura</taxon>
    </lineage>
</organism>
<evidence type="ECO:0000313" key="8">
    <source>
        <dbReference type="Proteomes" id="UP000242367"/>
    </source>
</evidence>
<evidence type="ECO:0000256" key="3">
    <source>
        <dbReference type="ARBA" id="ARBA00022741"/>
    </source>
</evidence>
<reference evidence="7 8" key="1">
    <citation type="journal article" date="2017" name="Chemistry">
        <title>Isolation, Biosynthesis and Chemical Modifications of Rubterolones A-F: Rare Tropolone Alkaloids from Actinomadura sp. 5-2.</title>
        <authorList>
            <person name="Guo H."/>
            <person name="Benndorf R."/>
            <person name="Leichnitz D."/>
            <person name="Klassen J.L."/>
            <person name="Vollmers J."/>
            <person name="Gorls H."/>
            <person name="Steinacker M."/>
            <person name="Weigel C."/>
            <person name="Dahse H.M."/>
            <person name="Kaster A.K."/>
            <person name="de Beer Z.W."/>
            <person name="Poulsen M."/>
            <person name="Beemelmanns C."/>
        </authorList>
    </citation>
    <scope>NUCLEOTIDE SEQUENCE [LARGE SCALE GENOMIC DNA]</scope>
    <source>
        <strain evidence="7 8">5-2</strain>
    </source>
</reference>
<evidence type="ECO:0000259" key="6">
    <source>
        <dbReference type="PROSITE" id="PS50011"/>
    </source>
</evidence>
<dbReference type="InterPro" id="IPR011009">
    <property type="entry name" value="Kinase-like_dom_sf"/>
</dbReference>
<accession>A0A2P4URX9</accession>
<protein>
    <recommendedName>
        <fullName evidence="1">non-specific serine/threonine protein kinase</fullName>
        <ecNumber evidence="1">2.7.11.1</ecNumber>
    </recommendedName>
</protein>
<dbReference type="Proteomes" id="UP000242367">
    <property type="component" value="Unassembled WGS sequence"/>
</dbReference>
<gene>
    <name evidence="7" type="primary">pknB_3</name>
    <name evidence="7" type="ORF">BTM25_22330</name>
</gene>
<evidence type="ECO:0000313" key="7">
    <source>
        <dbReference type="EMBL" id="POM27811.1"/>
    </source>
</evidence>
<sequence length="525" mass="57187">MTRETWEAADFPAALRDRFTPRSVLDVGAESVVYLADSAAGTVVVKVDKEFPADLDRMLVLARRGSARHVPRIYGYGNVEHDGGTVGWTAEEYCVHGSLRDVIHGASPPAGDRELHAVVAELAECLHFWLDDLNLTHTDVKPANVLVRSRDPYELVIGDFGGTGRNVRRRHGPGGIVVLTTWAYAAPETARGRPDARSAWWALGIIVHELLTRRTPYGDMTPDEVRAALTARRPPPLDAVRDPAWRPLVEGLLTVDPARRWTYEQVAGWVAAENPPPRFQGRTYRAIEDLADDLERHWRAGAVWLADGNGDALADWLVARGTDPASVRHLRALSAGRAPLALARLAADVLADLPPRFQGRPVDAAGLLALARGGESGQRLLWEAVDGGILAEAARHRCGHPGCRDGCAPLRRVHAEAPEVVRRAEARLGWLRGRVLGGYDRAGRRRPAELPSGAEWAALWARATELTLDPGAAGQVRALARAVPPGAAWWDERRALADPSSLDGRADLAVTALLVRHAWRTAVPQ</sequence>
<dbReference type="InterPro" id="IPR050660">
    <property type="entry name" value="NEK_Ser/Thr_kinase"/>
</dbReference>
<dbReference type="InterPro" id="IPR008271">
    <property type="entry name" value="Ser/Thr_kinase_AS"/>
</dbReference>
<dbReference type="PANTHER" id="PTHR43671">
    <property type="entry name" value="SERINE/THREONINE-PROTEIN KINASE NEK"/>
    <property type="match status" value="1"/>
</dbReference>
<dbReference type="PANTHER" id="PTHR43671:SF13">
    <property type="entry name" value="SERINE_THREONINE-PROTEIN KINASE NEK2"/>
    <property type="match status" value="1"/>
</dbReference>
<dbReference type="PROSITE" id="PS50011">
    <property type="entry name" value="PROTEIN_KINASE_DOM"/>
    <property type="match status" value="1"/>
</dbReference>
<dbReference type="SMART" id="SM00220">
    <property type="entry name" value="S_TKc"/>
    <property type="match status" value="1"/>
</dbReference>
<dbReference type="Pfam" id="PF00069">
    <property type="entry name" value="Pkinase"/>
    <property type="match status" value="1"/>
</dbReference>
<dbReference type="GO" id="GO:0004674">
    <property type="term" value="F:protein serine/threonine kinase activity"/>
    <property type="evidence" value="ECO:0007669"/>
    <property type="project" value="UniProtKB-EC"/>
</dbReference>
<dbReference type="InterPro" id="IPR000719">
    <property type="entry name" value="Prot_kinase_dom"/>
</dbReference>
<keyword evidence="4 7" id="KW-0418">Kinase</keyword>
<dbReference type="PROSITE" id="PS00108">
    <property type="entry name" value="PROTEIN_KINASE_ST"/>
    <property type="match status" value="1"/>
</dbReference>
<keyword evidence="8" id="KW-1185">Reference proteome</keyword>
<keyword evidence="3" id="KW-0547">Nucleotide-binding</keyword>
<proteinExistence type="predicted"/>
<keyword evidence="2 7" id="KW-0808">Transferase</keyword>
<dbReference type="AlphaFoldDB" id="A0A2P4URX9"/>
<name>A0A2P4URX9_9ACTN</name>
<dbReference type="EMBL" id="MTBP01000001">
    <property type="protein sequence ID" value="POM27811.1"/>
    <property type="molecule type" value="Genomic_DNA"/>
</dbReference>
<dbReference type="Gene3D" id="1.10.510.10">
    <property type="entry name" value="Transferase(Phosphotransferase) domain 1"/>
    <property type="match status" value="1"/>
</dbReference>
<dbReference type="GO" id="GO:0005524">
    <property type="term" value="F:ATP binding"/>
    <property type="evidence" value="ECO:0007669"/>
    <property type="project" value="UniProtKB-KW"/>
</dbReference>
<dbReference type="EC" id="2.7.11.1" evidence="1"/>
<comment type="caution">
    <text evidence="7">The sequence shown here is derived from an EMBL/GenBank/DDBJ whole genome shotgun (WGS) entry which is preliminary data.</text>
</comment>
<evidence type="ECO:0000256" key="4">
    <source>
        <dbReference type="ARBA" id="ARBA00022777"/>
    </source>
</evidence>
<evidence type="ECO:0000256" key="1">
    <source>
        <dbReference type="ARBA" id="ARBA00012513"/>
    </source>
</evidence>